<feature type="non-terminal residue" evidence="1">
    <location>
        <position position="1"/>
    </location>
</feature>
<proteinExistence type="predicted"/>
<dbReference type="EMBL" id="LXQA011230007">
    <property type="protein sequence ID" value="MCI89892.1"/>
    <property type="molecule type" value="Genomic_DNA"/>
</dbReference>
<comment type="caution">
    <text evidence="1">The sequence shown here is derived from an EMBL/GenBank/DDBJ whole genome shotgun (WGS) entry which is preliminary data.</text>
</comment>
<evidence type="ECO:0000313" key="2">
    <source>
        <dbReference type="Proteomes" id="UP000265520"/>
    </source>
</evidence>
<name>A0A392VR15_9FABA</name>
<evidence type="ECO:0000313" key="1">
    <source>
        <dbReference type="EMBL" id="MCI89892.1"/>
    </source>
</evidence>
<keyword evidence="2" id="KW-1185">Reference proteome</keyword>
<dbReference type="AlphaFoldDB" id="A0A392VR15"/>
<sequence>RAVGAAPRAINRAFRAVFALPTAPRAEVDCVPRSTVHRVDQV</sequence>
<dbReference type="Proteomes" id="UP000265520">
    <property type="component" value="Unassembled WGS sequence"/>
</dbReference>
<organism evidence="1 2">
    <name type="scientific">Trifolium medium</name>
    <dbReference type="NCBI Taxonomy" id="97028"/>
    <lineage>
        <taxon>Eukaryota</taxon>
        <taxon>Viridiplantae</taxon>
        <taxon>Streptophyta</taxon>
        <taxon>Embryophyta</taxon>
        <taxon>Tracheophyta</taxon>
        <taxon>Spermatophyta</taxon>
        <taxon>Magnoliopsida</taxon>
        <taxon>eudicotyledons</taxon>
        <taxon>Gunneridae</taxon>
        <taxon>Pentapetalae</taxon>
        <taxon>rosids</taxon>
        <taxon>fabids</taxon>
        <taxon>Fabales</taxon>
        <taxon>Fabaceae</taxon>
        <taxon>Papilionoideae</taxon>
        <taxon>50 kb inversion clade</taxon>
        <taxon>NPAAA clade</taxon>
        <taxon>Hologalegina</taxon>
        <taxon>IRL clade</taxon>
        <taxon>Trifolieae</taxon>
        <taxon>Trifolium</taxon>
    </lineage>
</organism>
<protein>
    <submittedName>
        <fullName evidence="1">Uncharacterized protein</fullName>
    </submittedName>
</protein>
<accession>A0A392VR15</accession>
<reference evidence="1 2" key="1">
    <citation type="journal article" date="2018" name="Front. Plant Sci.">
        <title>Red Clover (Trifolium pratense) and Zigzag Clover (T. medium) - A Picture of Genomic Similarities and Differences.</title>
        <authorList>
            <person name="Dluhosova J."/>
            <person name="Istvanek J."/>
            <person name="Nedelnik J."/>
            <person name="Repkova J."/>
        </authorList>
    </citation>
    <scope>NUCLEOTIDE SEQUENCE [LARGE SCALE GENOMIC DNA]</scope>
    <source>
        <strain evidence="2">cv. 10/8</strain>
        <tissue evidence="1">Leaf</tissue>
    </source>
</reference>